<dbReference type="RefSeq" id="WP_146602053.1">
    <property type="nucleotide sequence ID" value="NZ_SJPY01000008.1"/>
</dbReference>
<evidence type="ECO:0000313" key="2">
    <source>
        <dbReference type="EMBL" id="TWU36648.1"/>
    </source>
</evidence>
<dbReference type="AlphaFoldDB" id="A0A5C6DIV5"/>
<dbReference type="Proteomes" id="UP000315471">
    <property type="component" value="Unassembled WGS sequence"/>
</dbReference>
<protein>
    <submittedName>
        <fullName evidence="2">Uncharacterized protein</fullName>
    </submittedName>
</protein>
<reference evidence="2 3" key="1">
    <citation type="submission" date="2019-02" db="EMBL/GenBank/DDBJ databases">
        <title>Deep-cultivation of Planctomycetes and their phenomic and genomic characterization uncovers novel biology.</title>
        <authorList>
            <person name="Wiegand S."/>
            <person name="Jogler M."/>
            <person name="Boedeker C."/>
            <person name="Pinto D."/>
            <person name="Vollmers J."/>
            <person name="Rivas-Marin E."/>
            <person name="Kohn T."/>
            <person name="Peeters S.H."/>
            <person name="Heuer A."/>
            <person name="Rast P."/>
            <person name="Oberbeckmann S."/>
            <person name="Bunk B."/>
            <person name="Jeske O."/>
            <person name="Meyerdierks A."/>
            <person name="Storesund J.E."/>
            <person name="Kallscheuer N."/>
            <person name="Luecker S."/>
            <person name="Lage O.M."/>
            <person name="Pohl T."/>
            <person name="Merkel B.J."/>
            <person name="Hornburger P."/>
            <person name="Mueller R.-W."/>
            <person name="Bruemmer F."/>
            <person name="Labrenz M."/>
            <person name="Spormann A.M."/>
            <person name="Op Den Camp H."/>
            <person name="Overmann J."/>
            <person name="Amann R."/>
            <person name="Jetten M.S.M."/>
            <person name="Mascher T."/>
            <person name="Medema M.H."/>
            <person name="Devos D.P."/>
            <person name="Kaster A.-K."/>
            <person name="Ovreas L."/>
            <person name="Rohde M."/>
            <person name="Galperin M.Y."/>
            <person name="Jogler C."/>
        </authorList>
    </citation>
    <scope>NUCLEOTIDE SEQUENCE [LARGE SCALE GENOMIC DNA]</scope>
    <source>
        <strain evidence="2 3">Q31b</strain>
    </source>
</reference>
<keyword evidence="3" id="KW-1185">Reference proteome</keyword>
<name>A0A5C6DIV5_9BACT</name>
<dbReference type="OrthoDB" id="5422745at2"/>
<accession>A0A5C6DIV5</accession>
<proteinExistence type="predicted"/>
<gene>
    <name evidence="2" type="ORF">Q31b_49290</name>
</gene>
<evidence type="ECO:0000313" key="3">
    <source>
        <dbReference type="Proteomes" id="UP000315471"/>
    </source>
</evidence>
<feature type="region of interest" description="Disordered" evidence="1">
    <location>
        <begin position="1"/>
        <end position="32"/>
    </location>
</feature>
<feature type="compositionally biased region" description="Basic residues" evidence="1">
    <location>
        <begin position="1"/>
        <end position="17"/>
    </location>
</feature>
<organism evidence="2 3">
    <name type="scientific">Novipirellula aureliae</name>
    <dbReference type="NCBI Taxonomy" id="2527966"/>
    <lineage>
        <taxon>Bacteria</taxon>
        <taxon>Pseudomonadati</taxon>
        <taxon>Planctomycetota</taxon>
        <taxon>Planctomycetia</taxon>
        <taxon>Pirellulales</taxon>
        <taxon>Pirellulaceae</taxon>
        <taxon>Novipirellula</taxon>
    </lineage>
</organism>
<dbReference type="EMBL" id="SJPY01000008">
    <property type="protein sequence ID" value="TWU36648.1"/>
    <property type="molecule type" value="Genomic_DNA"/>
</dbReference>
<evidence type="ECO:0000256" key="1">
    <source>
        <dbReference type="SAM" id="MobiDB-lite"/>
    </source>
</evidence>
<sequence length="100" mass="11331">MTRRKKPGGNKRKRRRPPSSNPKPPVGSQTAALDSGVPLWLDEQGMHAVVPGTPDSDVFERMTEIYQQKIRESPMWDQMVDEFGLEKAEQLLKQCRAEPG</sequence>
<comment type="caution">
    <text evidence="2">The sequence shown here is derived from an EMBL/GenBank/DDBJ whole genome shotgun (WGS) entry which is preliminary data.</text>
</comment>